<gene>
    <name evidence="2" type="ORF">IFM89_018773</name>
</gene>
<dbReference type="OrthoDB" id="2016101at2759"/>
<keyword evidence="1" id="KW-0472">Membrane</keyword>
<dbReference type="AlphaFoldDB" id="A0A835I3D8"/>
<dbReference type="PANTHER" id="PTHR42938:SF11">
    <property type="entry name" value="ERYTHRONATE-4-PHOSPHATE DEHYDROGENASE FAMILY PROTEIN"/>
    <property type="match status" value="1"/>
</dbReference>
<keyword evidence="1" id="KW-1133">Transmembrane helix</keyword>
<proteinExistence type="predicted"/>
<organism evidence="2 3">
    <name type="scientific">Coptis chinensis</name>
    <dbReference type="NCBI Taxonomy" id="261450"/>
    <lineage>
        <taxon>Eukaryota</taxon>
        <taxon>Viridiplantae</taxon>
        <taxon>Streptophyta</taxon>
        <taxon>Embryophyta</taxon>
        <taxon>Tracheophyta</taxon>
        <taxon>Spermatophyta</taxon>
        <taxon>Magnoliopsida</taxon>
        <taxon>Ranunculales</taxon>
        <taxon>Ranunculaceae</taxon>
        <taxon>Coptidoideae</taxon>
        <taxon>Coptis</taxon>
    </lineage>
</organism>
<evidence type="ECO:0000256" key="1">
    <source>
        <dbReference type="SAM" id="Phobius"/>
    </source>
</evidence>
<evidence type="ECO:0008006" key="4">
    <source>
        <dbReference type="Google" id="ProtNLM"/>
    </source>
</evidence>
<keyword evidence="3" id="KW-1185">Reference proteome</keyword>
<accession>A0A835I3D8</accession>
<dbReference type="GO" id="GO:0004617">
    <property type="term" value="F:phosphoglycerate dehydrogenase activity"/>
    <property type="evidence" value="ECO:0007669"/>
    <property type="project" value="TreeGrafter"/>
</dbReference>
<comment type="caution">
    <text evidence="2">The sequence shown here is derived from an EMBL/GenBank/DDBJ whole genome shotgun (WGS) entry which is preliminary data.</text>
</comment>
<evidence type="ECO:0000313" key="2">
    <source>
        <dbReference type="EMBL" id="KAF9609831.1"/>
    </source>
</evidence>
<dbReference type="EMBL" id="JADFTS010000004">
    <property type="protein sequence ID" value="KAF9609831.1"/>
    <property type="molecule type" value="Genomic_DNA"/>
</dbReference>
<feature type="transmembrane region" description="Helical" evidence="1">
    <location>
        <begin position="316"/>
        <end position="339"/>
    </location>
</feature>
<name>A0A835I3D8_9MAGN</name>
<reference evidence="2 3" key="1">
    <citation type="submission" date="2020-10" db="EMBL/GenBank/DDBJ databases">
        <title>The Coptis chinensis genome and diversification of protoberbering-type alkaloids.</title>
        <authorList>
            <person name="Wang B."/>
            <person name="Shu S."/>
            <person name="Song C."/>
            <person name="Liu Y."/>
        </authorList>
    </citation>
    <scope>NUCLEOTIDE SEQUENCE [LARGE SCALE GENOMIC DNA]</scope>
    <source>
        <strain evidence="2">HL-2020</strain>
        <tissue evidence="2">Leaf</tissue>
    </source>
</reference>
<dbReference type="PANTHER" id="PTHR42938">
    <property type="entry name" value="FORMATE DEHYDROGENASE 1"/>
    <property type="match status" value="1"/>
</dbReference>
<sequence length="351" mass="39917">MECSFDGVSEDEPANSCRKIVRHSPYLPSNKLASPWFELRVFYVRVSNCEVDGLAPEYLTVNHIPLSHDTLLEVNGGRCSMYSEGVTSLLRRDRVDKKSEEATFVSTDSVRMTGSVKFEVYNDKDIVLSGTLEMSHSNGFNGDSKHNSKRWNMNCKSEMNVGLGFLKGKPYAGPELPSPMIEVYIAGCFSGSPIILTKTLQLSFRKKHVRMGMLDSIPETTECNGEVPSELGLQKNPFLLMIDWQMESYLRWTLTWLLFIKDLPFGFYNQLIQRQVAEYDDYKLENREEYEHMYPRTEYLENEDGELSWFNAGVRVGVGIGLGICVGVGIGVGLLVRTYQTTTKTFKRRLL</sequence>
<dbReference type="Proteomes" id="UP000631114">
    <property type="component" value="Unassembled WGS sequence"/>
</dbReference>
<protein>
    <recommendedName>
        <fullName evidence="4">Erythronate-4-phosphate dehydrogenase family protein</fullName>
    </recommendedName>
</protein>
<evidence type="ECO:0000313" key="3">
    <source>
        <dbReference type="Proteomes" id="UP000631114"/>
    </source>
</evidence>
<keyword evidence="1" id="KW-0812">Transmembrane</keyword>